<feature type="compositionally biased region" description="Polar residues" evidence="2">
    <location>
        <begin position="283"/>
        <end position="294"/>
    </location>
</feature>
<evidence type="ECO:0008006" key="7">
    <source>
        <dbReference type="Google" id="ProtNLM"/>
    </source>
</evidence>
<dbReference type="GO" id="GO:0008270">
    <property type="term" value="F:zinc ion binding"/>
    <property type="evidence" value="ECO:0007669"/>
    <property type="project" value="UniProtKB-KW"/>
</dbReference>
<dbReference type="InterPro" id="IPR001841">
    <property type="entry name" value="Znf_RING"/>
</dbReference>
<dbReference type="GO" id="GO:0061630">
    <property type="term" value="F:ubiquitin protein ligase activity"/>
    <property type="evidence" value="ECO:0007669"/>
    <property type="project" value="InterPro"/>
</dbReference>
<feature type="compositionally biased region" description="Basic residues" evidence="2">
    <location>
        <begin position="311"/>
        <end position="326"/>
    </location>
</feature>
<evidence type="ECO:0000256" key="2">
    <source>
        <dbReference type="SAM" id="MobiDB-lite"/>
    </source>
</evidence>
<evidence type="ECO:0000259" key="4">
    <source>
        <dbReference type="PROSITE" id="PS50908"/>
    </source>
</evidence>
<dbReference type="InterPro" id="IPR016135">
    <property type="entry name" value="UBQ-conjugating_enzyme/RWD"/>
</dbReference>
<feature type="domain" description="RING-type" evidence="3">
    <location>
        <begin position="121"/>
        <end position="202"/>
    </location>
</feature>
<keyword evidence="1" id="KW-0862">Zinc</keyword>
<evidence type="ECO:0000259" key="3">
    <source>
        <dbReference type="PROSITE" id="PS50089"/>
    </source>
</evidence>
<feature type="compositionally biased region" description="Basic and acidic residues" evidence="2">
    <location>
        <begin position="332"/>
        <end position="346"/>
    </location>
</feature>
<dbReference type="GO" id="GO:0005634">
    <property type="term" value="C:nucleus"/>
    <property type="evidence" value="ECO:0007669"/>
    <property type="project" value="TreeGrafter"/>
</dbReference>
<dbReference type="EMBL" id="PNBA02000017">
    <property type="protein sequence ID" value="KAG6395161.1"/>
    <property type="molecule type" value="Genomic_DNA"/>
</dbReference>
<evidence type="ECO:0000256" key="1">
    <source>
        <dbReference type="PROSITE-ProRule" id="PRU00175"/>
    </source>
</evidence>
<protein>
    <recommendedName>
        <fullName evidence="7">E3 ubiquitin-protein ligase RNF25</fullName>
    </recommendedName>
</protein>
<dbReference type="Pfam" id="PF05773">
    <property type="entry name" value="RWD"/>
    <property type="match status" value="1"/>
</dbReference>
<dbReference type="SMART" id="SM00591">
    <property type="entry name" value="RWD"/>
    <property type="match status" value="1"/>
</dbReference>
<dbReference type="InterPro" id="IPR039133">
    <property type="entry name" value="RNF25"/>
</dbReference>
<comment type="caution">
    <text evidence="5">The sequence shown here is derived from an EMBL/GenBank/DDBJ whole genome shotgun (WGS) entry which is preliminary data.</text>
</comment>
<accession>A0A8X8WJP2</accession>
<dbReference type="Proteomes" id="UP000298416">
    <property type="component" value="Unassembled WGS sequence"/>
</dbReference>
<dbReference type="CDD" id="cd23818">
    <property type="entry name" value="RWD_RNF25"/>
    <property type="match status" value="1"/>
</dbReference>
<dbReference type="PANTHER" id="PTHR13198:SF4">
    <property type="entry name" value="E3 UBIQUITIN-PROTEIN LIGASE RNF25"/>
    <property type="match status" value="1"/>
</dbReference>
<reference evidence="5" key="2">
    <citation type="submission" date="2020-08" db="EMBL/GenBank/DDBJ databases">
        <title>Plant Genome Project.</title>
        <authorList>
            <person name="Zhang R.-G."/>
        </authorList>
    </citation>
    <scope>NUCLEOTIDE SEQUENCE</scope>
    <source>
        <strain evidence="5">Huo1</strain>
        <tissue evidence="5">Leaf</tissue>
    </source>
</reference>
<name>A0A8X8WJP2_SALSN</name>
<keyword evidence="1" id="KW-0863">Zinc-finger</keyword>
<dbReference type="GO" id="GO:0016567">
    <property type="term" value="P:protein ubiquitination"/>
    <property type="evidence" value="ECO:0007669"/>
    <property type="project" value="TreeGrafter"/>
</dbReference>
<sequence length="346" mass="38735">MAEEEVMAEVEAAQAVYGDDCLVIETSPPHLHVHLKPRTAEVSSEQFVEATIGMQAGPKYPEELPVIRIIDSKGLDEQRQKHLMESICSKAFELASCLMLVALCEEAVEKLSSMNHPEGDCPLCLFPLLDEDAGNNSLPFMKLMSCFHCFHCDCIIRWWNWIQMQSENESSSSSSSTVRSKPDQQGIRKMMEGSMGKCPVCRKIFLAKDIEHVLDLVGTSGNLDCAETEIDGGFLQSEAETIRKQKIDAILKIQQENNGLIEPKKNEVLLPGMFLPQPVGLPSTESEGVSSASQSKDRAAKSDANPESSSNRRRSRKPNNYHRKQRTPNTNKQERQWIRKDNVSDN</sequence>
<gene>
    <name evidence="5" type="ORF">SASPL_145800</name>
</gene>
<dbReference type="InterPro" id="IPR006575">
    <property type="entry name" value="RWD_dom"/>
</dbReference>
<feature type="region of interest" description="Disordered" evidence="2">
    <location>
        <begin position="279"/>
        <end position="346"/>
    </location>
</feature>
<evidence type="ECO:0000313" key="6">
    <source>
        <dbReference type="Proteomes" id="UP000298416"/>
    </source>
</evidence>
<dbReference type="Gene3D" id="3.10.110.10">
    <property type="entry name" value="Ubiquitin Conjugating Enzyme"/>
    <property type="match status" value="1"/>
</dbReference>
<dbReference type="PROSITE" id="PS50089">
    <property type="entry name" value="ZF_RING_2"/>
    <property type="match status" value="1"/>
</dbReference>
<feature type="domain" description="RWD" evidence="4">
    <location>
        <begin position="8"/>
        <end position="114"/>
    </location>
</feature>
<dbReference type="SUPFAM" id="SSF57850">
    <property type="entry name" value="RING/U-box"/>
    <property type="match status" value="1"/>
</dbReference>
<dbReference type="PANTHER" id="PTHR13198">
    <property type="entry name" value="RING FINGER PROTEIN 25"/>
    <property type="match status" value="1"/>
</dbReference>
<dbReference type="InterPro" id="IPR013083">
    <property type="entry name" value="Znf_RING/FYVE/PHD"/>
</dbReference>
<dbReference type="PROSITE" id="PS50908">
    <property type="entry name" value="RWD"/>
    <property type="match status" value="1"/>
</dbReference>
<evidence type="ECO:0000313" key="5">
    <source>
        <dbReference type="EMBL" id="KAG6395161.1"/>
    </source>
</evidence>
<dbReference type="FunFam" id="3.30.40.10:FF:000914">
    <property type="entry name" value="RWD domain-containing protein"/>
    <property type="match status" value="1"/>
</dbReference>
<dbReference type="Gene3D" id="3.30.40.10">
    <property type="entry name" value="Zinc/RING finger domain, C3HC4 (zinc finger)"/>
    <property type="match status" value="1"/>
</dbReference>
<proteinExistence type="predicted"/>
<dbReference type="OrthoDB" id="432311at2759"/>
<dbReference type="SUPFAM" id="SSF54495">
    <property type="entry name" value="UBC-like"/>
    <property type="match status" value="1"/>
</dbReference>
<organism evidence="5">
    <name type="scientific">Salvia splendens</name>
    <name type="common">Scarlet sage</name>
    <dbReference type="NCBI Taxonomy" id="180675"/>
    <lineage>
        <taxon>Eukaryota</taxon>
        <taxon>Viridiplantae</taxon>
        <taxon>Streptophyta</taxon>
        <taxon>Embryophyta</taxon>
        <taxon>Tracheophyta</taxon>
        <taxon>Spermatophyta</taxon>
        <taxon>Magnoliopsida</taxon>
        <taxon>eudicotyledons</taxon>
        <taxon>Gunneridae</taxon>
        <taxon>Pentapetalae</taxon>
        <taxon>asterids</taxon>
        <taxon>lamiids</taxon>
        <taxon>Lamiales</taxon>
        <taxon>Lamiaceae</taxon>
        <taxon>Nepetoideae</taxon>
        <taxon>Mentheae</taxon>
        <taxon>Salviinae</taxon>
        <taxon>Salvia</taxon>
        <taxon>Salvia subgen. Calosphace</taxon>
        <taxon>core Calosphace</taxon>
    </lineage>
</organism>
<dbReference type="AlphaFoldDB" id="A0A8X8WJP2"/>
<keyword evidence="1" id="KW-0479">Metal-binding</keyword>
<keyword evidence="6" id="KW-1185">Reference proteome</keyword>
<dbReference type="SMART" id="SM00184">
    <property type="entry name" value="RING"/>
    <property type="match status" value="1"/>
</dbReference>
<reference evidence="5" key="1">
    <citation type="submission" date="2018-01" db="EMBL/GenBank/DDBJ databases">
        <authorList>
            <person name="Mao J.F."/>
        </authorList>
    </citation>
    <scope>NUCLEOTIDE SEQUENCE</scope>
    <source>
        <strain evidence="5">Huo1</strain>
        <tissue evidence="5">Leaf</tissue>
    </source>
</reference>